<evidence type="ECO:0000313" key="1">
    <source>
        <dbReference type="EMBL" id="RHN59946.1"/>
    </source>
</evidence>
<sequence length="53" mass="6525">MKTHLRKIFEMWRDICSGFMANWSNKNIILLTSCFKYGIFDSQKMLKRFRILY</sequence>
<name>A0A396I2U3_MEDTR</name>
<dbReference type="EMBL" id="PSQE01000004">
    <property type="protein sequence ID" value="RHN59946.1"/>
    <property type="molecule type" value="Genomic_DNA"/>
</dbReference>
<accession>A0A396I2U3</accession>
<dbReference type="Gramene" id="rna22118">
    <property type="protein sequence ID" value="RHN59946.1"/>
    <property type="gene ID" value="gene22118"/>
</dbReference>
<gene>
    <name evidence="1" type="ORF">MtrunA17_Chr4g0019711</name>
</gene>
<protein>
    <submittedName>
        <fullName evidence="1">Uncharacterized protein</fullName>
    </submittedName>
</protein>
<organism evidence="1">
    <name type="scientific">Medicago truncatula</name>
    <name type="common">Barrel medic</name>
    <name type="synonym">Medicago tribuloides</name>
    <dbReference type="NCBI Taxonomy" id="3880"/>
    <lineage>
        <taxon>Eukaryota</taxon>
        <taxon>Viridiplantae</taxon>
        <taxon>Streptophyta</taxon>
        <taxon>Embryophyta</taxon>
        <taxon>Tracheophyta</taxon>
        <taxon>Spermatophyta</taxon>
        <taxon>Magnoliopsida</taxon>
        <taxon>eudicotyledons</taxon>
        <taxon>Gunneridae</taxon>
        <taxon>Pentapetalae</taxon>
        <taxon>rosids</taxon>
        <taxon>fabids</taxon>
        <taxon>Fabales</taxon>
        <taxon>Fabaceae</taxon>
        <taxon>Papilionoideae</taxon>
        <taxon>50 kb inversion clade</taxon>
        <taxon>NPAAA clade</taxon>
        <taxon>Hologalegina</taxon>
        <taxon>IRL clade</taxon>
        <taxon>Trifolieae</taxon>
        <taxon>Medicago</taxon>
    </lineage>
</organism>
<proteinExistence type="predicted"/>
<comment type="caution">
    <text evidence="1">The sequence shown here is derived from an EMBL/GenBank/DDBJ whole genome shotgun (WGS) entry which is preliminary data.</text>
</comment>
<dbReference type="AlphaFoldDB" id="A0A396I2U3"/>
<reference evidence="1" key="1">
    <citation type="journal article" date="2018" name="Nat. Plants">
        <title>Whole-genome landscape of Medicago truncatula symbiotic genes.</title>
        <authorList>
            <person name="Pecrix Y."/>
            <person name="Gamas P."/>
            <person name="Carrere S."/>
        </authorList>
    </citation>
    <scope>NUCLEOTIDE SEQUENCE</scope>
    <source>
        <tissue evidence="1">Leaves</tissue>
    </source>
</reference>
<dbReference type="Proteomes" id="UP000265566">
    <property type="component" value="Chromosome 4"/>
</dbReference>